<dbReference type="Gene3D" id="3.90.550.10">
    <property type="entry name" value="Spore Coat Polysaccharide Biosynthesis Protein SpsA, Chain A"/>
    <property type="match status" value="1"/>
</dbReference>
<dbReference type="RefSeq" id="WP_076713421.1">
    <property type="nucleotide sequence ID" value="NZ_MOEN01000030.1"/>
</dbReference>
<dbReference type="STRING" id="1914305.BLW93_07185"/>
<feature type="domain" description="Glycosyltransferase 2-like" evidence="2">
    <location>
        <begin position="5"/>
        <end position="104"/>
    </location>
</feature>
<dbReference type="Pfam" id="PF00535">
    <property type="entry name" value="Glycos_transf_2"/>
    <property type="match status" value="1"/>
</dbReference>
<keyword evidence="4" id="KW-1185">Reference proteome</keyword>
<dbReference type="InterPro" id="IPR001173">
    <property type="entry name" value="Glyco_trans_2-like"/>
</dbReference>
<dbReference type="InterPro" id="IPR029044">
    <property type="entry name" value="Nucleotide-diphossugar_trans"/>
</dbReference>
<accession>A0A1R1MJR6</accession>
<evidence type="ECO:0000313" key="3">
    <source>
        <dbReference type="EMBL" id="OMH40058.1"/>
    </source>
</evidence>
<name>A0A1R1MJR6_9BACT</name>
<dbReference type="OrthoDB" id="9815923at2"/>
<dbReference type="PANTHER" id="PTHR43630:SF2">
    <property type="entry name" value="GLYCOSYLTRANSFERASE"/>
    <property type="match status" value="1"/>
</dbReference>
<dbReference type="Proteomes" id="UP000187408">
    <property type="component" value="Unassembled WGS sequence"/>
</dbReference>
<evidence type="ECO:0000313" key="4">
    <source>
        <dbReference type="Proteomes" id="UP000187408"/>
    </source>
</evidence>
<organism evidence="3 4">
    <name type="scientific">Desulfurobacterium indicum</name>
    <dbReference type="NCBI Taxonomy" id="1914305"/>
    <lineage>
        <taxon>Bacteria</taxon>
        <taxon>Pseudomonadati</taxon>
        <taxon>Aquificota</taxon>
        <taxon>Aquificia</taxon>
        <taxon>Desulfurobacteriales</taxon>
        <taxon>Desulfurobacteriaceae</taxon>
        <taxon>Desulfurobacterium</taxon>
    </lineage>
</organism>
<keyword evidence="3" id="KW-0808">Transferase</keyword>
<evidence type="ECO:0000256" key="1">
    <source>
        <dbReference type="ARBA" id="ARBA00038494"/>
    </source>
</evidence>
<dbReference type="AlphaFoldDB" id="A0A1R1MJR6"/>
<dbReference type="GO" id="GO:0016740">
    <property type="term" value="F:transferase activity"/>
    <property type="evidence" value="ECO:0007669"/>
    <property type="project" value="UniProtKB-KW"/>
</dbReference>
<dbReference type="CDD" id="cd02511">
    <property type="entry name" value="Beta4Glucosyltransferase"/>
    <property type="match status" value="1"/>
</dbReference>
<comment type="similarity">
    <text evidence="1">Belongs to the glycosyltransferase 2 family. WaaE/KdtX subfamily.</text>
</comment>
<gene>
    <name evidence="3" type="ORF">BLW93_07185</name>
</gene>
<reference evidence="3 4" key="1">
    <citation type="submission" date="2016-10" db="EMBL/GenBank/DDBJ databases">
        <title>Genome sequence of a sulfur-reducing bacterium Desulfurobacterium indicum K6013.</title>
        <authorList>
            <person name="Cao J."/>
            <person name="Shao Z."/>
            <person name="Alain K."/>
            <person name="Jebbar M."/>
        </authorList>
    </citation>
    <scope>NUCLEOTIDE SEQUENCE [LARGE SCALE GENOMIC DNA]</scope>
    <source>
        <strain evidence="3 4">K6013</strain>
    </source>
</reference>
<proteinExistence type="inferred from homology"/>
<protein>
    <submittedName>
        <fullName evidence="3">Glycosyl transferase family 2</fullName>
    </submittedName>
</protein>
<dbReference type="PANTHER" id="PTHR43630">
    <property type="entry name" value="POLY-BETA-1,6-N-ACETYL-D-GLUCOSAMINE SYNTHASE"/>
    <property type="match status" value="1"/>
</dbReference>
<sequence length="252" mass="29465">MESLSVSMIVKNGERYLENVLESIKELADEIVIVDSGSTDKTVEIAKSFGAKVVFREFDNFINQKNYALSLCSKNWVLFLDDDEIVDEQLKEEIKKIKEKGSKYEGFRINRLTNYLGKWIKHAWYPDWHVRLAKKNSCKWKGDEVHETLKINGEIGYLKGNILHYSYPDIKTHVNKINFYTTLYAIGAHKKGKKFSTLKMVSSSIGAFIRRYFIKKGFLDGFEGFVISVMSSYYSFLKYLKLWEIEKRSRKK</sequence>
<dbReference type="EMBL" id="MOEN01000030">
    <property type="protein sequence ID" value="OMH40058.1"/>
    <property type="molecule type" value="Genomic_DNA"/>
</dbReference>
<comment type="caution">
    <text evidence="3">The sequence shown here is derived from an EMBL/GenBank/DDBJ whole genome shotgun (WGS) entry which is preliminary data.</text>
</comment>
<dbReference type="SUPFAM" id="SSF53448">
    <property type="entry name" value="Nucleotide-diphospho-sugar transferases"/>
    <property type="match status" value="1"/>
</dbReference>
<evidence type="ECO:0000259" key="2">
    <source>
        <dbReference type="Pfam" id="PF00535"/>
    </source>
</evidence>